<dbReference type="Gene3D" id="3.90.79.10">
    <property type="entry name" value="Nucleoside Triphosphate Pyrophosphohydrolase"/>
    <property type="match status" value="1"/>
</dbReference>
<keyword evidence="1" id="KW-0378">Hydrolase</keyword>
<dbReference type="PANTHER" id="PTHR10885">
    <property type="entry name" value="ISOPENTENYL-DIPHOSPHATE DELTA-ISOMERASE"/>
    <property type="match status" value="1"/>
</dbReference>
<accession>A0ABY8VKT3</accession>
<dbReference type="RefSeq" id="WP_284874851.1">
    <property type="nucleotide sequence ID" value="NZ_CP126970.1"/>
</dbReference>
<organism evidence="3 4">
    <name type="scientific">Corynebacterium suedekumii</name>
    <dbReference type="NCBI Taxonomy" id="3049801"/>
    <lineage>
        <taxon>Bacteria</taxon>
        <taxon>Bacillati</taxon>
        <taxon>Actinomycetota</taxon>
        <taxon>Actinomycetes</taxon>
        <taxon>Mycobacteriales</taxon>
        <taxon>Corynebacteriaceae</taxon>
        <taxon>Corynebacterium</taxon>
    </lineage>
</organism>
<dbReference type="Pfam" id="PF00293">
    <property type="entry name" value="NUDIX"/>
    <property type="match status" value="1"/>
</dbReference>
<evidence type="ECO:0000313" key="3">
    <source>
        <dbReference type="EMBL" id="WIM70261.1"/>
    </source>
</evidence>
<keyword evidence="4" id="KW-1185">Reference proteome</keyword>
<dbReference type="CDD" id="cd04693">
    <property type="entry name" value="NUDIX_Hydrolase"/>
    <property type="match status" value="1"/>
</dbReference>
<dbReference type="SUPFAM" id="SSF55811">
    <property type="entry name" value="Nudix"/>
    <property type="match status" value="1"/>
</dbReference>
<dbReference type="PANTHER" id="PTHR10885:SF0">
    <property type="entry name" value="ISOPENTENYL-DIPHOSPHATE DELTA-ISOMERASE"/>
    <property type="match status" value="1"/>
</dbReference>
<dbReference type="EMBL" id="CP126970">
    <property type="protein sequence ID" value="WIM70261.1"/>
    <property type="molecule type" value="Genomic_DNA"/>
</dbReference>
<sequence length="183" mass="20841">MAEEYWDTFDEARQPTGRTVQRGADLAAGDLHVVIHVCLFNADGEMLIQRRADDKRGWPGMWDFSTGGSVTRGESSWQGAEREVFEELGVRLDLSGVRPSFTFNFHRGFDDFYLIDHEVDISDLAIPNAEVAEARWAGRDEVLELLGAGLFIPYRRSAIEFVFDFRGQYDIFDRDALTPEMLP</sequence>
<feature type="domain" description="Nudix hydrolase" evidence="2">
    <location>
        <begin position="30"/>
        <end position="159"/>
    </location>
</feature>
<protein>
    <submittedName>
        <fullName evidence="3">NUDIX domain-containing protein</fullName>
    </submittedName>
</protein>
<evidence type="ECO:0000256" key="1">
    <source>
        <dbReference type="ARBA" id="ARBA00022801"/>
    </source>
</evidence>
<name>A0ABY8VKT3_9CORY</name>
<dbReference type="InterPro" id="IPR015797">
    <property type="entry name" value="NUDIX_hydrolase-like_dom_sf"/>
</dbReference>
<dbReference type="InterPro" id="IPR000086">
    <property type="entry name" value="NUDIX_hydrolase_dom"/>
</dbReference>
<dbReference type="PROSITE" id="PS00893">
    <property type="entry name" value="NUDIX_BOX"/>
    <property type="match status" value="1"/>
</dbReference>
<evidence type="ECO:0000313" key="4">
    <source>
        <dbReference type="Proteomes" id="UP001238805"/>
    </source>
</evidence>
<dbReference type="InterPro" id="IPR020084">
    <property type="entry name" value="NUDIX_hydrolase_CS"/>
</dbReference>
<dbReference type="PROSITE" id="PS51462">
    <property type="entry name" value="NUDIX"/>
    <property type="match status" value="1"/>
</dbReference>
<gene>
    <name evidence="3" type="ORF">QP029_14020</name>
</gene>
<evidence type="ECO:0000259" key="2">
    <source>
        <dbReference type="PROSITE" id="PS51462"/>
    </source>
</evidence>
<dbReference type="Proteomes" id="UP001238805">
    <property type="component" value="Chromosome"/>
</dbReference>
<reference evidence="3 4" key="1">
    <citation type="submission" date="2023-05" db="EMBL/GenBank/DDBJ databases">
        <title>Corynebacterium suedekumii sp. nov. and Corynebacterium breve sp. nov. isolated from raw cow's milk.</title>
        <authorList>
            <person name="Baer M.K."/>
            <person name="Mehl L."/>
            <person name="Hellmuth R."/>
            <person name="Marke G."/>
            <person name="Lipski A."/>
        </authorList>
    </citation>
    <scope>NUCLEOTIDE SEQUENCE [LARGE SCALE GENOMIC DNA]</scope>
    <source>
        <strain evidence="3 4">LM112</strain>
    </source>
</reference>
<proteinExistence type="predicted"/>